<organism evidence="1 2">
    <name type="scientific">Chara braunii</name>
    <name type="common">Braun's stonewort</name>
    <dbReference type="NCBI Taxonomy" id="69332"/>
    <lineage>
        <taxon>Eukaryota</taxon>
        <taxon>Viridiplantae</taxon>
        <taxon>Streptophyta</taxon>
        <taxon>Charophyceae</taxon>
        <taxon>Charales</taxon>
        <taxon>Characeae</taxon>
        <taxon>Chara</taxon>
    </lineage>
</organism>
<accession>A0A388LVW4</accession>
<name>A0A388LVW4_CHABU</name>
<gene>
    <name evidence="1" type="ORF">CBR_g41374</name>
</gene>
<proteinExistence type="predicted"/>
<dbReference type="Proteomes" id="UP000265515">
    <property type="component" value="Unassembled WGS sequence"/>
</dbReference>
<protein>
    <submittedName>
        <fullName evidence="1">Uncharacterized protein</fullName>
    </submittedName>
</protein>
<dbReference type="AlphaFoldDB" id="A0A388LVW4"/>
<dbReference type="EMBL" id="BFEA01000561">
    <property type="protein sequence ID" value="GBG86379.1"/>
    <property type="molecule type" value="Genomic_DNA"/>
</dbReference>
<reference evidence="1 2" key="1">
    <citation type="journal article" date="2018" name="Cell">
        <title>The Chara Genome: Secondary Complexity and Implications for Plant Terrestrialization.</title>
        <authorList>
            <person name="Nishiyama T."/>
            <person name="Sakayama H."/>
            <person name="Vries J.D."/>
            <person name="Buschmann H."/>
            <person name="Saint-Marcoux D."/>
            <person name="Ullrich K.K."/>
            <person name="Haas F.B."/>
            <person name="Vanderstraeten L."/>
            <person name="Becker D."/>
            <person name="Lang D."/>
            <person name="Vosolsobe S."/>
            <person name="Rombauts S."/>
            <person name="Wilhelmsson P.K.I."/>
            <person name="Janitza P."/>
            <person name="Kern R."/>
            <person name="Heyl A."/>
            <person name="Rumpler F."/>
            <person name="Villalobos L.I.A.C."/>
            <person name="Clay J.M."/>
            <person name="Skokan R."/>
            <person name="Toyoda A."/>
            <person name="Suzuki Y."/>
            <person name="Kagoshima H."/>
            <person name="Schijlen E."/>
            <person name="Tajeshwar N."/>
            <person name="Catarino B."/>
            <person name="Hetherington A.J."/>
            <person name="Saltykova A."/>
            <person name="Bonnot C."/>
            <person name="Breuninger H."/>
            <person name="Symeonidi A."/>
            <person name="Radhakrishnan G.V."/>
            <person name="Van Nieuwerburgh F."/>
            <person name="Deforce D."/>
            <person name="Chang C."/>
            <person name="Karol K.G."/>
            <person name="Hedrich R."/>
            <person name="Ulvskov P."/>
            <person name="Glockner G."/>
            <person name="Delwiche C.F."/>
            <person name="Petrasek J."/>
            <person name="Van de Peer Y."/>
            <person name="Friml J."/>
            <person name="Beilby M."/>
            <person name="Dolan L."/>
            <person name="Kohara Y."/>
            <person name="Sugano S."/>
            <person name="Fujiyama A."/>
            <person name="Delaux P.-M."/>
            <person name="Quint M."/>
            <person name="TheiBen G."/>
            <person name="Hagemann M."/>
            <person name="Harholt J."/>
            <person name="Dunand C."/>
            <person name="Zachgo S."/>
            <person name="Langdale J."/>
            <person name="Maumus F."/>
            <person name="Straeten D.V.D."/>
            <person name="Gould S.B."/>
            <person name="Rensing S.A."/>
        </authorList>
    </citation>
    <scope>NUCLEOTIDE SEQUENCE [LARGE SCALE GENOMIC DNA]</scope>
    <source>
        <strain evidence="1 2">S276</strain>
    </source>
</reference>
<comment type="caution">
    <text evidence="1">The sequence shown here is derived from an EMBL/GenBank/DDBJ whole genome shotgun (WGS) entry which is preliminary data.</text>
</comment>
<evidence type="ECO:0000313" key="2">
    <source>
        <dbReference type="Proteomes" id="UP000265515"/>
    </source>
</evidence>
<evidence type="ECO:0000313" key="1">
    <source>
        <dbReference type="EMBL" id="GBG86379.1"/>
    </source>
</evidence>
<dbReference type="Gramene" id="GBG86379">
    <property type="protein sequence ID" value="GBG86379"/>
    <property type="gene ID" value="CBR_g41374"/>
</dbReference>
<keyword evidence="2" id="KW-1185">Reference proteome</keyword>
<sequence length="67" mass="7337">MSYCVCLGEEVEDVVVEFGGFGGHDAKNLFELQVSKRSCSILLLRWVLTTSLSLEEGATTLPRVTTT</sequence>